<sequence>MNNLILISITVMSGLLVIYHHLGYPLLLRYLTKDKMRTKNQQANRFYVNSTADDLLPTIAIIMPAYNEAQWIAEKIRNLSVLDYPTNRLQIIIGCDGCSDDTYHLACATAKEPECEHLDIKVLDFKVNQGKVAVVNALVADVDCELVALSDTSALLSIDSLLIAAQRFNDPTIGVLNGHYRLIKPGSAGEQAYWDYQSQIKLSEAVLGSTLGAHGAFYMFRRALFEPLAADTINDDFILPMKIVEAGYRAEYEDTINALELESANNNQDHQRRRRIAAGNFQQLLRLKKLLLPRYKGIAFSFISGKALRVLMPFMMITSLLGSLWLAADYWLFMLLAIIQLSAYCIATYQLIRKPKNSHKVSKLLAYLVSGHIAGLIGTLRYLFRLDKGHWTKTSSPEQYSNNK</sequence>
<feature type="transmembrane region" description="Helical" evidence="4">
    <location>
        <begin position="6"/>
        <end position="27"/>
    </location>
</feature>
<feature type="transmembrane region" description="Helical" evidence="4">
    <location>
        <begin position="364"/>
        <end position="384"/>
    </location>
</feature>
<keyword evidence="4" id="KW-1133">Transmembrane helix</keyword>
<keyword evidence="4" id="KW-0812">Transmembrane</keyword>
<dbReference type="SUPFAM" id="SSF53448">
    <property type="entry name" value="Nucleotide-diphospho-sugar transferases"/>
    <property type="match status" value="1"/>
</dbReference>
<dbReference type="EMBL" id="BSPQ01000013">
    <property type="protein sequence ID" value="GLS91289.1"/>
    <property type="molecule type" value="Genomic_DNA"/>
</dbReference>
<dbReference type="InterPro" id="IPR029044">
    <property type="entry name" value="Nucleotide-diphossugar_trans"/>
</dbReference>
<evidence type="ECO:0000256" key="4">
    <source>
        <dbReference type="SAM" id="Phobius"/>
    </source>
</evidence>
<dbReference type="CDD" id="cd06439">
    <property type="entry name" value="CESA_like_1"/>
    <property type="match status" value="1"/>
</dbReference>
<dbReference type="Gene3D" id="3.90.550.10">
    <property type="entry name" value="Spore Coat Polysaccharide Biosynthesis Protein SpsA, Chain A"/>
    <property type="match status" value="1"/>
</dbReference>
<reference evidence="6" key="1">
    <citation type="journal article" date="2019" name="Int. J. Syst. Evol. Microbiol.">
        <title>The Global Catalogue of Microorganisms (GCM) 10K type strain sequencing project: providing services to taxonomists for standard genome sequencing and annotation.</title>
        <authorList>
            <consortium name="The Broad Institute Genomics Platform"/>
            <consortium name="The Broad Institute Genome Sequencing Center for Infectious Disease"/>
            <person name="Wu L."/>
            <person name="Ma J."/>
        </authorList>
    </citation>
    <scope>NUCLEOTIDE SEQUENCE [LARGE SCALE GENOMIC DNA]</scope>
    <source>
        <strain evidence="6">NBRC 103166</strain>
    </source>
</reference>
<feature type="transmembrane region" description="Helical" evidence="4">
    <location>
        <begin position="330"/>
        <end position="352"/>
    </location>
</feature>
<feature type="transmembrane region" description="Helical" evidence="4">
    <location>
        <begin position="298"/>
        <end position="324"/>
    </location>
</feature>
<protein>
    <submittedName>
        <fullName evidence="5">Glycosyl transferase</fullName>
    </submittedName>
</protein>
<organism evidence="5 6">
    <name type="scientific">Psychromonas marina</name>
    <dbReference type="NCBI Taxonomy" id="88364"/>
    <lineage>
        <taxon>Bacteria</taxon>
        <taxon>Pseudomonadati</taxon>
        <taxon>Pseudomonadota</taxon>
        <taxon>Gammaproteobacteria</taxon>
        <taxon>Alteromonadales</taxon>
        <taxon>Psychromonadaceae</taxon>
        <taxon>Psychromonas</taxon>
    </lineage>
</organism>
<dbReference type="Proteomes" id="UP001157353">
    <property type="component" value="Unassembled WGS sequence"/>
</dbReference>
<evidence type="ECO:0000256" key="1">
    <source>
        <dbReference type="ARBA" id="ARBA00006739"/>
    </source>
</evidence>
<keyword evidence="2" id="KW-0328">Glycosyltransferase</keyword>
<comment type="caution">
    <text evidence="5">The sequence shown here is derived from an EMBL/GenBank/DDBJ whole genome shotgun (WGS) entry which is preliminary data.</text>
</comment>
<proteinExistence type="inferred from homology"/>
<dbReference type="GO" id="GO:0016740">
    <property type="term" value="F:transferase activity"/>
    <property type="evidence" value="ECO:0007669"/>
    <property type="project" value="UniProtKB-KW"/>
</dbReference>
<dbReference type="Pfam" id="PF13641">
    <property type="entry name" value="Glyco_tranf_2_3"/>
    <property type="match status" value="1"/>
</dbReference>
<comment type="similarity">
    <text evidence="1">Belongs to the glycosyltransferase 2 family.</text>
</comment>
<accession>A0ABQ6E1M1</accession>
<name>A0ABQ6E1M1_9GAMM</name>
<evidence type="ECO:0000313" key="6">
    <source>
        <dbReference type="Proteomes" id="UP001157353"/>
    </source>
</evidence>
<keyword evidence="6" id="KW-1185">Reference proteome</keyword>
<keyword evidence="3 5" id="KW-0808">Transferase</keyword>
<dbReference type="RefSeq" id="WP_284204413.1">
    <property type="nucleotide sequence ID" value="NZ_BSPQ01000013.1"/>
</dbReference>
<dbReference type="PANTHER" id="PTHR43630:SF1">
    <property type="entry name" value="POLY-BETA-1,6-N-ACETYL-D-GLUCOSAMINE SYNTHASE"/>
    <property type="match status" value="1"/>
</dbReference>
<keyword evidence="4" id="KW-0472">Membrane</keyword>
<evidence type="ECO:0000313" key="5">
    <source>
        <dbReference type="EMBL" id="GLS91289.1"/>
    </source>
</evidence>
<evidence type="ECO:0000256" key="3">
    <source>
        <dbReference type="ARBA" id="ARBA00022679"/>
    </source>
</evidence>
<dbReference type="PANTHER" id="PTHR43630">
    <property type="entry name" value="POLY-BETA-1,6-N-ACETYL-D-GLUCOSAMINE SYNTHASE"/>
    <property type="match status" value="1"/>
</dbReference>
<gene>
    <name evidence="5" type="ORF">GCM10007916_23580</name>
</gene>
<evidence type="ECO:0000256" key="2">
    <source>
        <dbReference type="ARBA" id="ARBA00022676"/>
    </source>
</evidence>